<gene>
    <name evidence="3" type="ORF">Q8F55_007331</name>
</gene>
<sequence length="174" mass="19314">MLHLITLLLLACAVFANPLPDTGETHLDTRQETYGRLRTYLTDGQNRTGALVVSKVTSIPLVNGDWVVTLPTVNRVYSSWSISEGYTGQAEIAVSGGKRFCLDAGSYPGNGVRLKVWECLDVPQQQWHFANGRLELVGYGLCADLRDGALGTARGYVQTWQCYDGNINQKWRLY</sequence>
<name>A0ABR3PZG5_9TREE</name>
<dbReference type="Proteomes" id="UP001565368">
    <property type="component" value="Unassembled WGS sequence"/>
</dbReference>
<accession>A0ABR3PZG5</accession>
<comment type="caution">
    <text evidence="3">The sequence shown here is derived from an EMBL/GenBank/DDBJ whole genome shotgun (WGS) entry which is preliminary data.</text>
</comment>
<feature type="signal peptide" evidence="1">
    <location>
        <begin position="1"/>
        <end position="16"/>
    </location>
</feature>
<organism evidence="3 4">
    <name type="scientific">Vanrija albida</name>
    <dbReference type="NCBI Taxonomy" id="181172"/>
    <lineage>
        <taxon>Eukaryota</taxon>
        <taxon>Fungi</taxon>
        <taxon>Dikarya</taxon>
        <taxon>Basidiomycota</taxon>
        <taxon>Agaricomycotina</taxon>
        <taxon>Tremellomycetes</taxon>
        <taxon>Trichosporonales</taxon>
        <taxon>Trichosporonaceae</taxon>
        <taxon>Vanrija</taxon>
    </lineage>
</organism>
<dbReference type="Pfam" id="PF00652">
    <property type="entry name" value="Ricin_B_lectin"/>
    <property type="match status" value="1"/>
</dbReference>
<dbReference type="RefSeq" id="XP_069207839.1">
    <property type="nucleotide sequence ID" value="XM_069355768.1"/>
</dbReference>
<dbReference type="SUPFAM" id="SSF50370">
    <property type="entry name" value="Ricin B-like lectins"/>
    <property type="match status" value="1"/>
</dbReference>
<evidence type="ECO:0000259" key="2">
    <source>
        <dbReference type="Pfam" id="PF00652"/>
    </source>
</evidence>
<reference evidence="3 4" key="1">
    <citation type="submission" date="2023-08" db="EMBL/GenBank/DDBJ databases">
        <title>Annotated Genome Sequence of Vanrija albida AlHP1.</title>
        <authorList>
            <person name="Herzog R."/>
        </authorList>
    </citation>
    <scope>NUCLEOTIDE SEQUENCE [LARGE SCALE GENOMIC DNA]</scope>
    <source>
        <strain evidence="3 4">AlHP1</strain>
    </source>
</reference>
<evidence type="ECO:0000313" key="4">
    <source>
        <dbReference type="Proteomes" id="UP001565368"/>
    </source>
</evidence>
<evidence type="ECO:0000313" key="3">
    <source>
        <dbReference type="EMBL" id="KAL1407895.1"/>
    </source>
</evidence>
<dbReference type="PROSITE" id="PS50231">
    <property type="entry name" value="RICIN_B_LECTIN"/>
    <property type="match status" value="1"/>
</dbReference>
<dbReference type="InterPro" id="IPR035992">
    <property type="entry name" value="Ricin_B-like_lectins"/>
</dbReference>
<feature type="domain" description="Ricin B lectin" evidence="2">
    <location>
        <begin position="86"/>
        <end position="171"/>
    </location>
</feature>
<proteinExistence type="predicted"/>
<evidence type="ECO:0000256" key="1">
    <source>
        <dbReference type="SAM" id="SignalP"/>
    </source>
</evidence>
<keyword evidence="1" id="KW-0732">Signal</keyword>
<dbReference type="InterPro" id="IPR000772">
    <property type="entry name" value="Ricin_B_lectin"/>
</dbReference>
<dbReference type="Gene3D" id="2.80.10.50">
    <property type="match status" value="1"/>
</dbReference>
<feature type="chain" id="PRO_5046224271" description="Ricin B lectin domain-containing protein" evidence="1">
    <location>
        <begin position="17"/>
        <end position="174"/>
    </location>
</feature>
<dbReference type="GeneID" id="95988374"/>
<dbReference type="EMBL" id="JBBXJM010000005">
    <property type="protein sequence ID" value="KAL1407895.1"/>
    <property type="molecule type" value="Genomic_DNA"/>
</dbReference>
<keyword evidence="4" id="KW-1185">Reference proteome</keyword>
<protein>
    <recommendedName>
        <fullName evidence="2">Ricin B lectin domain-containing protein</fullName>
    </recommendedName>
</protein>